<reference evidence="2" key="1">
    <citation type="submission" date="2020-05" db="EMBL/GenBank/DDBJ databases">
        <authorList>
            <person name="Chiriac C."/>
            <person name="Salcher M."/>
            <person name="Ghai R."/>
            <person name="Kavagutti S V."/>
        </authorList>
    </citation>
    <scope>NUCLEOTIDE SEQUENCE</scope>
</reference>
<dbReference type="InterPro" id="IPR029044">
    <property type="entry name" value="Nucleotide-diphossugar_trans"/>
</dbReference>
<name>A0A6J6WMX3_9ZZZZ</name>
<dbReference type="Gene3D" id="3.90.550.10">
    <property type="entry name" value="Spore Coat Polysaccharide Biosynthesis Protein SpsA, Chain A"/>
    <property type="match status" value="1"/>
</dbReference>
<dbReference type="Pfam" id="PF00483">
    <property type="entry name" value="NTP_transferase"/>
    <property type="match status" value="1"/>
</dbReference>
<proteinExistence type="predicted"/>
<evidence type="ECO:0000313" key="2">
    <source>
        <dbReference type="EMBL" id="CAB4786601.1"/>
    </source>
</evidence>
<gene>
    <name evidence="2" type="ORF">UFOPK2958_00865</name>
</gene>
<organism evidence="2">
    <name type="scientific">freshwater metagenome</name>
    <dbReference type="NCBI Taxonomy" id="449393"/>
    <lineage>
        <taxon>unclassified sequences</taxon>
        <taxon>metagenomes</taxon>
        <taxon>ecological metagenomes</taxon>
    </lineage>
</organism>
<dbReference type="AlphaFoldDB" id="A0A6J6WMX3"/>
<feature type="domain" description="Nucleotidyl transferase" evidence="1">
    <location>
        <begin position="16"/>
        <end position="139"/>
    </location>
</feature>
<sequence>MGERRGALVMSGPVLVILAAGRARRFGGIKPLAPIGIHGEGVIDLIASDAVAAGFGHIVVVINPDTGPIIKEHIAANWPTSVSVGFAIQERPLGTVHAVLSAESELDTTVPFGVCNADDLYGRDAMLTLGHHLTTETNSCLVGFRLDQALVGDQPVTRGVCQVTGGLLTGIAERRQVSLSEKGFTSADGLEPVQLAPDNLVSMNLWGFAPSMWAVFHAAMSAAEASEEAEVLLPEIVGQELASGRATFAVIPATSQCVGVTHPDDLAIVQEEIRKQVTTGMRPERAFL</sequence>
<protein>
    <submittedName>
        <fullName evidence="2">Unannotated protein</fullName>
    </submittedName>
</protein>
<accession>A0A6J6WMX3</accession>
<evidence type="ECO:0000259" key="1">
    <source>
        <dbReference type="Pfam" id="PF00483"/>
    </source>
</evidence>
<dbReference type="SUPFAM" id="SSF53448">
    <property type="entry name" value="Nucleotide-diphospho-sugar transferases"/>
    <property type="match status" value="1"/>
</dbReference>
<dbReference type="InterPro" id="IPR005835">
    <property type="entry name" value="NTP_transferase_dom"/>
</dbReference>
<dbReference type="EMBL" id="CAFAAB010000092">
    <property type="protein sequence ID" value="CAB4786601.1"/>
    <property type="molecule type" value="Genomic_DNA"/>
</dbReference>